<keyword evidence="4" id="KW-1185">Reference proteome</keyword>
<proteinExistence type="predicted"/>
<dbReference type="PROSITE" id="PS51375">
    <property type="entry name" value="PPR"/>
    <property type="match status" value="5"/>
</dbReference>
<evidence type="ECO:0000313" key="3">
    <source>
        <dbReference type="EMBL" id="KAG9457243.1"/>
    </source>
</evidence>
<accession>A0AAV7F8F8</accession>
<feature type="repeat" description="PPR" evidence="2">
    <location>
        <begin position="172"/>
        <end position="202"/>
    </location>
</feature>
<name>A0AAV7F8F8_ARIFI</name>
<evidence type="ECO:0000313" key="4">
    <source>
        <dbReference type="Proteomes" id="UP000825729"/>
    </source>
</evidence>
<dbReference type="FunFam" id="1.25.40.10:FF:000996">
    <property type="entry name" value="Small kernel1"/>
    <property type="match status" value="1"/>
</dbReference>
<dbReference type="Pfam" id="PF13041">
    <property type="entry name" value="PPR_2"/>
    <property type="match status" value="1"/>
</dbReference>
<feature type="repeat" description="PPR" evidence="2">
    <location>
        <begin position="346"/>
        <end position="380"/>
    </location>
</feature>
<dbReference type="GO" id="GO:0009451">
    <property type="term" value="P:RNA modification"/>
    <property type="evidence" value="ECO:0007669"/>
    <property type="project" value="InterPro"/>
</dbReference>
<dbReference type="InterPro" id="IPR011990">
    <property type="entry name" value="TPR-like_helical_dom_sf"/>
</dbReference>
<dbReference type="SUPFAM" id="SSF48452">
    <property type="entry name" value="TPR-like"/>
    <property type="match status" value="1"/>
</dbReference>
<dbReference type="Gene3D" id="1.25.40.10">
    <property type="entry name" value="Tetratricopeptide repeat domain"/>
    <property type="match status" value="3"/>
</dbReference>
<feature type="repeat" description="PPR" evidence="2">
    <location>
        <begin position="244"/>
        <end position="274"/>
    </location>
</feature>
<dbReference type="Proteomes" id="UP000825729">
    <property type="component" value="Unassembled WGS sequence"/>
</dbReference>
<dbReference type="GO" id="GO:0003723">
    <property type="term" value="F:RNA binding"/>
    <property type="evidence" value="ECO:0007669"/>
    <property type="project" value="InterPro"/>
</dbReference>
<dbReference type="InterPro" id="IPR002885">
    <property type="entry name" value="PPR_rpt"/>
</dbReference>
<feature type="repeat" description="PPR" evidence="2">
    <location>
        <begin position="275"/>
        <end position="309"/>
    </location>
</feature>
<evidence type="ECO:0000256" key="1">
    <source>
        <dbReference type="ARBA" id="ARBA00022737"/>
    </source>
</evidence>
<comment type="caution">
    <text evidence="3">The sequence shown here is derived from an EMBL/GenBank/DDBJ whole genome shotgun (WGS) entry which is preliminary data.</text>
</comment>
<keyword evidence="1" id="KW-0677">Repeat</keyword>
<dbReference type="PANTHER" id="PTHR47926">
    <property type="entry name" value="PENTATRICOPEPTIDE REPEAT-CONTAINING PROTEIN"/>
    <property type="match status" value="1"/>
</dbReference>
<organism evidence="3 4">
    <name type="scientific">Aristolochia fimbriata</name>
    <name type="common">White veined hardy Dutchman's pipe vine</name>
    <dbReference type="NCBI Taxonomy" id="158543"/>
    <lineage>
        <taxon>Eukaryota</taxon>
        <taxon>Viridiplantae</taxon>
        <taxon>Streptophyta</taxon>
        <taxon>Embryophyta</taxon>
        <taxon>Tracheophyta</taxon>
        <taxon>Spermatophyta</taxon>
        <taxon>Magnoliopsida</taxon>
        <taxon>Magnoliidae</taxon>
        <taxon>Piperales</taxon>
        <taxon>Aristolochiaceae</taxon>
        <taxon>Aristolochia</taxon>
    </lineage>
</organism>
<protein>
    <submittedName>
        <fullName evidence="3">Uncharacterized protein</fullName>
    </submittedName>
</protein>
<dbReference type="InterPro" id="IPR046848">
    <property type="entry name" value="E_motif"/>
</dbReference>
<dbReference type="Pfam" id="PF01535">
    <property type="entry name" value="PPR"/>
    <property type="match status" value="6"/>
</dbReference>
<dbReference type="FunFam" id="1.25.40.10:FF:000344">
    <property type="entry name" value="Pentatricopeptide repeat-containing protein"/>
    <property type="match status" value="1"/>
</dbReference>
<feature type="repeat" description="PPR" evidence="2">
    <location>
        <begin position="71"/>
        <end position="105"/>
    </location>
</feature>
<dbReference type="PANTHER" id="PTHR47926:SF516">
    <property type="entry name" value="SMK1"/>
    <property type="match status" value="1"/>
</dbReference>
<dbReference type="Pfam" id="PF20431">
    <property type="entry name" value="E_motif"/>
    <property type="match status" value="1"/>
</dbReference>
<evidence type="ECO:0000256" key="2">
    <source>
        <dbReference type="PROSITE-ProRule" id="PRU00708"/>
    </source>
</evidence>
<dbReference type="NCBIfam" id="TIGR00756">
    <property type="entry name" value="PPR"/>
    <property type="match status" value="5"/>
</dbReference>
<gene>
    <name evidence="3" type="ORF">H6P81_001751</name>
</gene>
<reference evidence="3 4" key="1">
    <citation type="submission" date="2021-07" db="EMBL/GenBank/DDBJ databases">
        <title>The Aristolochia fimbriata genome: insights into angiosperm evolution, floral development and chemical biosynthesis.</title>
        <authorList>
            <person name="Jiao Y."/>
        </authorList>
    </citation>
    <scope>NUCLEOTIDE SEQUENCE [LARGE SCALE GENOMIC DNA]</scope>
    <source>
        <strain evidence="3">IBCAS-2021</strain>
        <tissue evidence="3">Leaf</tissue>
    </source>
</reference>
<dbReference type="InterPro" id="IPR046960">
    <property type="entry name" value="PPR_At4g14850-like_plant"/>
</dbReference>
<dbReference type="EMBL" id="JAINDJ010000002">
    <property type="protein sequence ID" value="KAG9457243.1"/>
    <property type="molecule type" value="Genomic_DNA"/>
</dbReference>
<sequence length="496" mass="54606">MFGEVVAFMSSLLRKCVPLSAIKPGRQIHGRIVAHGLLPHTTLETDLLLVYSRCGDLKTARRVFDGMPDRNMHSWNILISSFVNDSAYNEALSLFTSFLETGLLPDAYTLPALFKACGGMVNIALGRMLHVSAIRLGFEDHVVVASSILDMYAKCGSLDEATQLFGDMTQRDVVVWNSMISGFVKGGMSYEALALFRRMLLVMNTSMDPVSVSSILSACGKEGDVTKGKEIHGQVVKNPIFRSDIIVNNSLIDMYSRCGSLDASFKVFDCMEERNLITWTTMISCYGSHGRGGESLILFDEMQEQGFSPNPVTLTAILASCSHSALVKEGRQIFQSMKSEFGIEPGSEHYACMVDLLGRLGRLEEALKLIDEMPVVLQPPSSTVWGALLGACVVHKNVEIGEISAHRLFELEPRNCSNYKALCSIYEAVGRGDGVSGIRSKMKELGLVKTPGCSWIVLEDGCHKFYQGPVFRSVRNKYVKHIGLILEGLSRLMIDD</sequence>
<dbReference type="AlphaFoldDB" id="A0AAV7F8F8"/>